<feature type="binding site" evidence="8">
    <location>
        <position position="350"/>
    </location>
    <ligand>
        <name>Mn(2+)</name>
        <dbReference type="ChEBI" id="CHEBI:29035"/>
        <label>1</label>
    </ligand>
</feature>
<comment type="cofactor">
    <cofactor evidence="8">
        <name>Mn(2+)</name>
        <dbReference type="ChEBI" id="CHEBI:29035"/>
    </cofactor>
    <text evidence="8">Binds 2 manganese ions per subunit.</text>
</comment>
<dbReference type="NCBIfam" id="NF002073">
    <property type="entry name" value="PRK00913.1-2"/>
    <property type="match status" value="1"/>
</dbReference>
<dbReference type="Pfam" id="PF00883">
    <property type="entry name" value="Peptidase_M17"/>
    <property type="match status" value="1"/>
</dbReference>
<feature type="binding site" evidence="8">
    <location>
        <position position="268"/>
    </location>
    <ligand>
        <name>Mn(2+)</name>
        <dbReference type="ChEBI" id="CHEBI:29035"/>
        <label>2</label>
    </ligand>
</feature>
<dbReference type="PRINTS" id="PR00481">
    <property type="entry name" value="LAMNOPPTDASE"/>
</dbReference>
<evidence type="ECO:0000256" key="4">
    <source>
        <dbReference type="ARBA" id="ARBA00022438"/>
    </source>
</evidence>
<keyword evidence="8" id="KW-0464">Manganese</keyword>
<feature type="binding site" evidence="8">
    <location>
        <position position="273"/>
    </location>
    <ligand>
        <name>Mn(2+)</name>
        <dbReference type="ChEBI" id="CHEBI:29035"/>
        <label>2</label>
    </ligand>
</feature>
<keyword evidence="8" id="KW-0963">Cytoplasm</keyword>
<comment type="similarity">
    <text evidence="3 8">Belongs to the peptidase M17 family.</text>
</comment>
<evidence type="ECO:0000256" key="3">
    <source>
        <dbReference type="ARBA" id="ARBA00009528"/>
    </source>
</evidence>
<dbReference type="PANTHER" id="PTHR11963">
    <property type="entry name" value="LEUCINE AMINOPEPTIDASE-RELATED"/>
    <property type="match status" value="1"/>
</dbReference>
<dbReference type="GO" id="GO:0004177">
    <property type="term" value="F:aminopeptidase activity"/>
    <property type="evidence" value="ECO:0007669"/>
    <property type="project" value="UniProtKB-KW"/>
</dbReference>
<dbReference type="Gene3D" id="3.40.220.10">
    <property type="entry name" value="Leucine Aminopeptidase, subunit E, domain 1"/>
    <property type="match status" value="1"/>
</dbReference>
<evidence type="ECO:0000256" key="8">
    <source>
        <dbReference type="HAMAP-Rule" id="MF_00181"/>
    </source>
</evidence>
<reference evidence="10 11" key="1">
    <citation type="journal article" date="2021" name="Int. J. Syst. Evol. Microbiol.">
        <title>Reticulibacter mediterranei gen. nov., sp. nov., within the new family Reticulibacteraceae fam. nov., and Ktedonospora formicarum gen. nov., sp. nov., Ktedonobacter robiniae sp. nov., Dictyobacter formicarum sp. nov. and Dictyobacter arantiisoli sp. nov., belonging to the class Ktedonobacteria.</title>
        <authorList>
            <person name="Yabe S."/>
            <person name="Zheng Y."/>
            <person name="Wang C.M."/>
            <person name="Sakai Y."/>
            <person name="Abe K."/>
            <person name="Yokota A."/>
            <person name="Donadio S."/>
            <person name="Cavaletti L."/>
            <person name="Monciardini P."/>
        </authorList>
    </citation>
    <scope>NUCLEOTIDE SEQUENCE [LARGE SCALE GENOMIC DNA]</scope>
    <source>
        <strain evidence="10 11">SOSP1-30</strain>
    </source>
</reference>
<dbReference type="InterPro" id="IPR008283">
    <property type="entry name" value="Peptidase_M17_N"/>
</dbReference>
<organism evidence="10 11">
    <name type="scientific">Ktedonobacter robiniae</name>
    <dbReference type="NCBI Taxonomy" id="2778365"/>
    <lineage>
        <taxon>Bacteria</taxon>
        <taxon>Bacillati</taxon>
        <taxon>Chloroflexota</taxon>
        <taxon>Ktedonobacteria</taxon>
        <taxon>Ktedonobacterales</taxon>
        <taxon>Ktedonobacteraceae</taxon>
        <taxon>Ktedonobacter</taxon>
    </lineage>
</organism>
<comment type="catalytic activity">
    <reaction evidence="1 8">
        <text>Release of an N-terminal amino acid, Xaa-|-Yaa-, in which Xaa is preferably Leu, but may be other amino acids including Pro although not Arg or Lys, and Yaa may be Pro. Amino acid amides and methyl esters are also readily hydrolyzed, but rates on arylamides are exceedingly low.</text>
        <dbReference type="EC" id="3.4.11.1"/>
    </reaction>
</comment>
<dbReference type="Gene3D" id="3.40.630.10">
    <property type="entry name" value="Zn peptidases"/>
    <property type="match status" value="1"/>
</dbReference>
<evidence type="ECO:0000256" key="6">
    <source>
        <dbReference type="ARBA" id="ARBA00022801"/>
    </source>
</evidence>
<dbReference type="NCBIfam" id="NF002077">
    <property type="entry name" value="PRK00913.2-4"/>
    <property type="match status" value="1"/>
</dbReference>
<keyword evidence="4 8" id="KW-0031">Aminopeptidase</keyword>
<dbReference type="SUPFAM" id="SSF53187">
    <property type="entry name" value="Zn-dependent exopeptidases"/>
    <property type="match status" value="1"/>
</dbReference>
<evidence type="ECO:0000313" key="11">
    <source>
        <dbReference type="Proteomes" id="UP000654345"/>
    </source>
</evidence>
<evidence type="ECO:0000256" key="1">
    <source>
        <dbReference type="ARBA" id="ARBA00000135"/>
    </source>
</evidence>
<feature type="binding site" evidence="8">
    <location>
        <position position="273"/>
    </location>
    <ligand>
        <name>Mn(2+)</name>
        <dbReference type="ChEBI" id="CHEBI:29035"/>
        <label>1</label>
    </ligand>
</feature>
<dbReference type="RefSeq" id="WP_201371445.1">
    <property type="nucleotide sequence ID" value="NZ_BNJG01000001.1"/>
</dbReference>
<comment type="caution">
    <text evidence="10">The sequence shown here is derived from an EMBL/GenBank/DDBJ whole genome shotgun (WGS) entry which is preliminary data.</text>
</comment>
<accession>A0ABQ3UQ37</accession>
<comment type="catalytic activity">
    <reaction evidence="2 8">
        <text>Release of an N-terminal amino acid, preferentially leucine, but not glutamic or aspartic acids.</text>
        <dbReference type="EC" id="3.4.11.10"/>
    </reaction>
</comment>
<feature type="binding site" evidence="8">
    <location>
        <position position="352"/>
    </location>
    <ligand>
        <name>Mn(2+)</name>
        <dbReference type="ChEBI" id="CHEBI:29035"/>
        <label>2</label>
    </ligand>
</feature>
<comment type="subcellular location">
    <subcellularLocation>
        <location evidence="8">Cytoplasm</location>
    </subcellularLocation>
</comment>
<dbReference type="PROSITE" id="PS00631">
    <property type="entry name" value="CYTOSOL_AP"/>
    <property type="match status" value="1"/>
</dbReference>
<dbReference type="EMBL" id="BNJG01000001">
    <property type="protein sequence ID" value="GHO54772.1"/>
    <property type="molecule type" value="Genomic_DNA"/>
</dbReference>
<dbReference type="CDD" id="cd00433">
    <property type="entry name" value="Peptidase_M17"/>
    <property type="match status" value="1"/>
</dbReference>
<dbReference type="EC" id="3.4.11.1" evidence="8"/>
<dbReference type="Pfam" id="PF02789">
    <property type="entry name" value="Peptidase_M17_N"/>
    <property type="match status" value="1"/>
</dbReference>
<feature type="domain" description="Cytosol aminopeptidase" evidence="9">
    <location>
        <begin position="348"/>
        <end position="355"/>
    </location>
</feature>
<protein>
    <recommendedName>
        <fullName evidence="8">Probable cytosol aminopeptidase</fullName>
        <ecNumber evidence="8">3.4.11.1</ecNumber>
    </recommendedName>
    <alternativeName>
        <fullName evidence="8">Leucine aminopeptidase</fullName>
        <shortName evidence="8">LAP</shortName>
        <ecNumber evidence="8">3.4.11.10</ecNumber>
    </alternativeName>
    <alternativeName>
        <fullName evidence="8">Leucyl aminopeptidase</fullName>
    </alternativeName>
</protein>
<dbReference type="SUPFAM" id="SSF52949">
    <property type="entry name" value="Macro domain-like"/>
    <property type="match status" value="1"/>
</dbReference>
<comment type="function">
    <text evidence="7 8">Presumably involved in the processing and regular turnover of intracellular proteins. Catalyzes the removal of unsubstituted N-terminal amino acids from various peptides.</text>
</comment>
<evidence type="ECO:0000313" key="10">
    <source>
        <dbReference type="EMBL" id="GHO54772.1"/>
    </source>
</evidence>
<dbReference type="HAMAP" id="MF_00181">
    <property type="entry name" value="Cytosol_peptidase_M17"/>
    <property type="match status" value="1"/>
</dbReference>
<sequence>MDLRVTTQSLKETSSDVLVITATRASGEAKGIQLSSAGQVIDQALGGVISECGTNEEFKGNTGELLSIHTLGKLAAKRILVVGLGAAEKVEPQALRKIGASIVRHLHSTNARSATLALAEGSAVSEAAQALTEGLFLGAYAFRKYQQNQNGERKLKDVQLQTSESNKAAVEEGVQKGKIFAEATNFARDLVNEPPRVLTPTELANRASAMAQQYGLECEVFDQAKIESLGMGGILGVTQGSVEPPHFIILRYRGAPESQEKGLALVGKGITFDSGGLSLKPAGSMETMKSDMGGAAAAIGAMQAIAALKPKTNVTAFVPTCENMPSGSAFRPGDVLRLMNGKTIEILNTDAEGRLILADALSYASQEGHSPIIDLATLTGGIVVALGNVMSGLFSNDEGLQQEIIAAGQAVGEKYWAMPLDEEYGELVKSDIADVKQTGGRGASSVTAAKILEHFVGNGAKWAHLDIAGTAFSENAKNMEKGGTGFGVRTLTELALRSAR</sequence>
<feature type="binding site" evidence="8">
    <location>
        <position position="291"/>
    </location>
    <ligand>
        <name>Mn(2+)</name>
        <dbReference type="ChEBI" id="CHEBI:29035"/>
        <label>2</label>
    </ligand>
</feature>
<proteinExistence type="inferred from homology"/>
<keyword evidence="11" id="KW-1185">Reference proteome</keyword>
<dbReference type="InterPro" id="IPR043472">
    <property type="entry name" value="Macro_dom-like"/>
</dbReference>
<evidence type="ECO:0000256" key="2">
    <source>
        <dbReference type="ARBA" id="ARBA00000967"/>
    </source>
</evidence>
<evidence type="ECO:0000259" key="9">
    <source>
        <dbReference type="PROSITE" id="PS00631"/>
    </source>
</evidence>
<dbReference type="EC" id="3.4.11.10" evidence="8"/>
<gene>
    <name evidence="8 10" type="primary">pepA</name>
    <name evidence="10" type="ORF">KSB_32470</name>
</gene>
<keyword evidence="5 8" id="KW-0645">Protease</keyword>
<dbReference type="NCBIfam" id="NF002083">
    <property type="entry name" value="PRK00913.3-5"/>
    <property type="match status" value="1"/>
</dbReference>
<dbReference type="InterPro" id="IPR011356">
    <property type="entry name" value="Leucine_aapep/pepB"/>
</dbReference>
<evidence type="ECO:0000256" key="5">
    <source>
        <dbReference type="ARBA" id="ARBA00022670"/>
    </source>
</evidence>
<dbReference type="Proteomes" id="UP000654345">
    <property type="component" value="Unassembled WGS sequence"/>
</dbReference>
<keyword evidence="6 8" id="KW-0378">Hydrolase</keyword>
<keyword evidence="8" id="KW-0479">Metal-binding</keyword>
<dbReference type="InterPro" id="IPR023042">
    <property type="entry name" value="Peptidase_M17_leu_NH2_pept"/>
</dbReference>
<dbReference type="InterPro" id="IPR000819">
    <property type="entry name" value="Peptidase_M17_C"/>
</dbReference>
<feature type="active site" evidence="8">
    <location>
        <position position="280"/>
    </location>
</feature>
<feature type="binding site" evidence="8">
    <location>
        <position position="352"/>
    </location>
    <ligand>
        <name>Mn(2+)</name>
        <dbReference type="ChEBI" id="CHEBI:29035"/>
        <label>1</label>
    </ligand>
</feature>
<feature type="active site" evidence="8">
    <location>
        <position position="354"/>
    </location>
</feature>
<dbReference type="PANTHER" id="PTHR11963:SF23">
    <property type="entry name" value="CYTOSOL AMINOPEPTIDASE"/>
    <property type="match status" value="1"/>
</dbReference>
<evidence type="ECO:0000256" key="7">
    <source>
        <dbReference type="ARBA" id="ARBA00049972"/>
    </source>
</evidence>
<dbReference type="NCBIfam" id="NF002074">
    <property type="entry name" value="PRK00913.1-4"/>
    <property type="match status" value="1"/>
</dbReference>
<name>A0ABQ3UQ37_9CHLR</name>